<dbReference type="HOGENOM" id="CLU_027853_3_3_11"/>
<dbReference type="EMBL" id="CP000434">
    <property type="protein sequence ID" value="ABH00693.1"/>
    <property type="molecule type" value="Genomic_DNA"/>
</dbReference>
<reference evidence="7" key="1">
    <citation type="journal article" date="2006" name="Proc. Natl. Acad. Sci. U.S.A.">
        <title>The complete genome of Rhodococcus sp. RHA1 provides insights into a catabolic powerhouse.</title>
        <authorList>
            <person name="McLeod M.P."/>
            <person name="Warren R.L."/>
            <person name="Hsiao W.W.L."/>
            <person name="Araki N."/>
            <person name="Myhre M."/>
            <person name="Fernandes C."/>
            <person name="Miyazawa D."/>
            <person name="Wong W."/>
            <person name="Lillquist A.L."/>
            <person name="Wang D."/>
            <person name="Dosanjh M."/>
            <person name="Hara H."/>
            <person name="Petrescu A."/>
            <person name="Morin R.D."/>
            <person name="Yang G."/>
            <person name="Stott J.M."/>
            <person name="Schein J.E."/>
            <person name="Shin H."/>
            <person name="Smailus D."/>
            <person name="Siddiqui A.S."/>
            <person name="Marra M.A."/>
            <person name="Jones S.J.M."/>
            <person name="Holt R."/>
            <person name="Brinkman F.S.L."/>
            <person name="Miyauchi K."/>
            <person name="Fukuda M."/>
            <person name="Davies J.E."/>
            <person name="Mohn W.W."/>
            <person name="Eltis L.D."/>
        </authorList>
    </citation>
    <scope>NUCLEOTIDE SEQUENCE [LARGE SCALE GENOMIC DNA]</scope>
    <source>
        <strain evidence="7">RHA1</strain>
    </source>
</reference>
<dbReference type="Gene3D" id="3.20.20.30">
    <property type="entry name" value="Luciferase-like domain"/>
    <property type="match status" value="1"/>
</dbReference>
<dbReference type="SUPFAM" id="SSF51679">
    <property type="entry name" value="Bacterial luciferase-like"/>
    <property type="match status" value="1"/>
</dbReference>
<dbReference type="Proteomes" id="UP000008710">
    <property type="component" value="Plasmid pRHL3"/>
</dbReference>
<evidence type="ECO:0000259" key="5">
    <source>
        <dbReference type="Pfam" id="PF00296"/>
    </source>
</evidence>
<dbReference type="AlphaFoldDB" id="Q0RVJ3"/>
<evidence type="ECO:0000256" key="3">
    <source>
        <dbReference type="ARBA" id="ARBA00023002"/>
    </source>
</evidence>
<dbReference type="EC" id="1.14.-.-" evidence="6"/>
<evidence type="ECO:0000313" key="7">
    <source>
        <dbReference type="Proteomes" id="UP000008710"/>
    </source>
</evidence>
<organism evidence="6 7">
    <name type="scientific">Rhodococcus jostii (strain RHA1)</name>
    <dbReference type="NCBI Taxonomy" id="101510"/>
    <lineage>
        <taxon>Bacteria</taxon>
        <taxon>Bacillati</taxon>
        <taxon>Actinomycetota</taxon>
        <taxon>Actinomycetes</taxon>
        <taxon>Mycobacteriales</taxon>
        <taxon>Nocardiaceae</taxon>
        <taxon>Rhodococcus</taxon>
    </lineage>
</organism>
<comment type="similarity">
    <text evidence="1">Belongs to the bacterial luciferase oxidoreductase family.</text>
</comment>
<evidence type="ECO:0000256" key="1">
    <source>
        <dbReference type="ARBA" id="ARBA00010426"/>
    </source>
</evidence>
<dbReference type="KEGG" id="rha:RHA1_ro11046"/>
<sequence>MFSCANIPYEALQSSADPASKTPASRTPARELNMALKFGAFMAPFHCPVGQDPTYAIERDLSVLRHLDMLGFEEAWIGEHHSCGTELVPDPFIFIAYAAQETRHIKLGTGVVSLPYHNPLWIADRALFTDRLLRGRFMLGLGPGSLPTDAAMIGISMAEQRGAFEEDVDVLMAILRGESVTHETPRYRLHDARTQFAPYSDFEITVAAVATPTGPRVAAKNGLNLMSVGATAQGGFDALALHWDVMEERAPQFGHTPDRAGWRLVGPMHLAETKEQAIEDVRHGLDAWCHYSQHILAAPHFRAVGETFEERVDWINETGLGVIGTPDDAVRQIERLEEQSKGFGSYLLLHHEWARHDAVLKSYELFANHVKPRFQGSTSRLQKAEDYAVSRWAELDKRQGDAIQAATDRHVKERAAAGRA</sequence>
<dbReference type="PANTHER" id="PTHR30137:SF16">
    <property type="entry name" value="BLL0895 PROTEIN"/>
    <property type="match status" value="1"/>
</dbReference>
<dbReference type="InterPro" id="IPR050766">
    <property type="entry name" value="Bact_Lucif_Oxidored"/>
</dbReference>
<evidence type="ECO:0000256" key="2">
    <source>
        <dbReference type="ARBA" id="ARBA00022630"/>
    </source>
</evidence>
<dbReference type="PANTHER" id="PTHR30137">
    <property type="entry name" value="LUCIFERASE-LIKE MONOOXYGENASE"/>
    <property type="match status" value="1"/>
</dbReference>
<dbReference type="GO" id="GO:0016705">
    <property type="term" value="F:oxidoreductase activity, acting on paired donors, with incorporation or reduction of molecular oxygen"/>
    <property type="evidence" value="ECO:0007669"/>
    <property type="project" value="InterPro"/>
</dbReference>
<keyword evidence="4 6" id="KW-0503">Monooxygenase</keyword>
<keyword evidence="3 6" id="KW-0560">Oxidoreductase</keyword>
<evidence type="ECO:0000256" key="4">
    <source>
        <dbReference type="ARBA" id="ARBA00023033"/>
    </source>
</evidence>
<geneLocation type="plasmid" evidence="6 7">
    <name>pRHL3</name>
</geneLocation>
<accession>Q0RVJ3</accession>
<dbReference type="GO" id="GO:0004497">
    <property type="term" value="F:monooxygenase activity"/>
    <property type="evidence" value="ECO:0007669"/>
    <property type="project" value="UniProtKB-KW"/>
</dbReference>
<proteinExistence type="inferred from homology"/>
<feature type="domain" description="Luciferase-like" evidence="5">
    <location>
        <begin position="43"/>
        <end position="338"/>
    </location>
</feature>
<dbReference type="eggNOG" id="COG2141">
    <property type="taxonomic scope" value="Bacteria"/>
</dbReference>
<keyword evidence="2" id="KW-0285">Flavoprotein</keyword>
<gene>
    <name evidence="6" type="primary">limB</name>
    <name evidence="6" type="ordered locus">RHA1_ro11046</name>
</gene>
<protein>
    <submittedName>
        <fullName evidence="6">Limonene 1,2-monooxygenase (NADH-dependent)</fullName>
        <ecNumber evidence="6">1.14.-.-</ecNumber>
    </submittedName>
</protein>
<dbReference type="InterPro" id="IPR011251">
    <property type="entry name" value="Luciferase-like_dom"/>
</dbReference>
<keyword evidence="6" id="KW-0614">Plasmid</keyword>
<name>Q0RVJ3_RHOJR</name>
<evidence type="ECO:0000313" key="6">
    <source>
        <dbReference type="EMBL" id="ABH00693.1"/>
    </source>
</evidence>
<dbReference type="Pfam" id="PF00296">
    <property type="entry name" value="Bac_luciferase"/>
    <property type="match status" value="1"/>
</dbReference>
<dbReference type="PATRIC" id="fig|101510.16.peg.8879"/>
<dbReference type="GO" id="GO:0005829">
    <property type="term" value="C:cytosol"/>
    <property type="evidence" value="ECO:0007669"/>
    <property type="project" value="TreeGrafter"/>
</dbReference>
<dbReference type="InterPro" id="IPR036661">
    <property type="entry name" value="Luciferase-like_sf"/>
</dbReference>